<comment type="caution">
    <text evidence="2">The sequence shown here is derived from an EMBL/GenBank/DDBJ whole genome shotgun (WGS) entry which is preliminary data.</text>
</comment>
<reference evidence="2 3" key="1">
    <citation type="journal article" date="2015" name="Genome Announc.">
        <title>Draft Genome Sequence of the Terrestrial Cyanobacterium Scytonema millei VB511283, Isolated from Eastern India.</title>
        <authorList>
            <person name="Sen D."/>
            <person name="Chandrababunaidu M.M."/>
            <person name="Singh D."/>
            <person name="Sanghi N."/>
            <person name="Ghorai A."/>
            <person name="Mishra G.P."/>
            <person name="Madduluri M."/>
            <person name="Adhikary S.P."/>
            <person name="Tripathy S."/>
        </authorList>
    </citation>
    <scope>NUCLEOTIDE SEQUENCE [LARGE SCALE GENOMIC DNA]</scope>
    <source>
        <strain evidence="2 3">VB511283</strain>
    </source>
</reference>
<keyword evidence="3" id="KW-1185">Reference proteome</keyword>
<feature type="signal peptide" evidence="1">
    <location>
        <begin position="1"/>
        <end position="31"/>
    </location>
</feature>
<keyword evidence="1" id="KW-0732">Signal</keyword>
<accession>A0A9X5I617</accession>
<dbReference type="OrthoDB" id="582636at2"/>
<name>A0A9X5I617_9CYAN</name>
<organism evidence="2 3">
    <name type="scientific">Scytonema millei VB511283</name>
    <dbReference type="NCBI Taxonomy" id="1245923"/>
    <lineage>
        <taxon>Bacteria</taxon>
        <taxon>Bacillati</taxon>
        <taxon>Cyanobacteriota</taxon>
        <taxon>Cyanophyceae</taxon>
        <taxon>Nostocales</taxon>
        <taxon>Scytonemataceae</taxon>
        <taxon>Scytonema</taxon>
    </lineage>
</organism>
<evidence type="ECO:0000313" key="3">
    <source>
        <dbReference type="Proteomes" id="UP000031532"/>
    </source>
</evidence>
<gene>
    <name evidence="2" type="ORF">QH73_0021295</name>
</gene>
<dbReference type="Proteomes" id="UP000031532">
    <property type="component" value="Unassembled WGS sequence"/>
</dbReference>
<evidence type="ECO:0008006" key="4">
    <source>
        <dbReference type="Google" id="ProtNLM"/>
    </source>
</evidence>
<protein>
    <recommendedName>
        <fullName evidence="4">Transporter</fullName>
    </recommendedName>
</protein>
<evidence type="ECO:0000256" key="1">
    <source>
        <dbReference type="SAM" id="SignalP"/>
    </source>
</evidence>
<evidence type="ECO:0000313" key="2">
    <source>
        <dbReference type="EMBL" id="NHC37138.1"/>
    </source>
</evidence>
<feature type="chain" id="PRO_5040801342" description="Transporter" evidence="1">
    <location>
        <begin position="32"/>
        <end position="274"/>
    </location>
</feature>
<dbReference type="EMBL" id="JTJC03000007">
    <property type="protein sequence ID" value="NHC37138.1"/>
    <property type="molecule type" value="Genomic_DNA"/>
</dbReference>
<proteinExistence type="predicted"/>
<dbReference type="RefSeq" id="WP_039716257.1">
    <property type="nucleotide sequence ID" value="NZ_JTJC03000007.1"/>
</dbReference>
<sequence length="274" mass="30318">MGFRVKHLKGAIATVLLSGVCAIADTLPSLAGGFTQPKNFNFTSLSYSNFDTDTFHKQEIQFYLEHGLQDNLTFIFKSPFAWSKNDDRGGDENSGFAPQETGIRWRFNRDPYWATALQANIILPLGYDADDDPSGAGNQDVGVEVSLPVSRGFQVGKQRFGYGTVEVGYRDYFGASSDELRLTGELSVDILRRFALATQFYGIYRLRESDNEDFSKIGGQMRWGANDNLTLSVGGFKNLTEFGGSFEAQIWYTFGSGKKAESETPAPPTEPKSP</sequence>
<dbReference type="AlphaFoldDB" id="A0A9X5I617"/>